<name>A0A1D9PAZ1_9FLAO</name>
<accession>A0A1D9PAZ1</accession>
<dbReference type="GO" id="GO:0016757">
    <property type="term" value="F:glycosyltransferase activity"/>
    <property type="evidence" value="ECO:0007669"/>
    <property type="project" value="UniProtKB-KW"/>
</dbReference>
<evidence type="ECO:0000313" key="6">
    <source>
        <dbReference type="EMBL" id="AOZ99494.1"/>
    </source>
</evidence>
<evidence type="ECO:0000256" key="4">
    <source>
        <dbReference type="SAM" id="Phobius"/>
    </source>
</evidence>
<feature type="transmembrane region" description="Helical" evidence="4">
    <location>
        <begin position="342"/>
        <end position="363"/>
    </location>
</feature>
<feature type="transmembrane region" description="Helical" evidence="4">
    <location>
        <begin position="284"/>
        <end position="304"/>
    </location>
</feature>
<dbReference type="Gene3D" id="3.90.550.10">
    <property type="entry name" value="Spore Coat Polysaccharide Biosynthesis Protein SpsA, Chain A"/>
    <property type="match status" value="1"/>
</dbReference>
<evidence type="ECO:0000256" key="1">
    <source>
        <dbReference type="ARBA" id="ARBA00006739"/>
    </source>
</evidence>
<dbReference type="AlphaFoldDB" id="A0A1D9PAZ1"/>
<evidence type="ECO:0000256" key="2">
    <source>
        <dbReference type="ARBA" id="ARBA00022676"/>
    </source>
</evidence>
<feature type="transmembrane region" description="Helical" evidence="4">
    <location>
        <begin position="6"/>
        <end position="23"/>
    </location>
</feature>
<comment type="similarity">
    <text evidence="1">Belongs to the glycosyltransferase 2 family.</text>
</comment>
<dbReference type="InterPro" id="IPR001173">
    <property type="entry name" value="Glyco_trans_2-like"/>
</dbReference>
<dbReference type="Pfam" id="PF00535">
    <property type="entry name" value="Glycos_transf_2"/>
    <property type="match status" value="1"/>
</dbReference>
<dbReference type="STRING" id="1306519.BIW12_08590"/>
<protein>
    <submittedName>
        <fullName evidence="6">Glycosyl transferase</fullName>
    </submittedName>
</protein>
<sequence>MLFVIVILSIYFAAILLLIYGFTKVKNYDTIGLKPKTSFTIIVPFRNEADNLPILLESISKLNYPMDLFEVILVDDDSDFKFQILDFRPERQRTSEALQISIIDTIRVSNSPKKDAITTAVPLVKTDWIITTDADCVVPENWLSALDNYIQTHKVAMLAGAVTYECNNSFLHHFQQLDLASLQGATIGSFGIGKAFMCNGANLAYTKSLFEELNGFDGNNTIASGDDVFLLQKAIARFPEKVHYLKSENTIVSTKPVNNWKALFYQRVRWASKTTSYQSNFGKLLGLIVFAGNLILVLSLGFWIMGSIPFLQLLFLSLSKFIIDSILIFKTNRFLTQNKIRYLVLSNLFYPFFSLSVALYTAFGKYEWKGRKF</sequence>
<dbReference type="PANTHER" id="PTHR43630:SF1">
    <property type="entry name" value="POLY-BETA-1,6-N-ACETYL-D-GLUCOSAMINE SYNTHASE"/>
    <property type="match status" value="1"/>
</dbReference>
<keyword evidence="4" id="KW-0812">Transmembrane</keyword>
<dbReference type="OrthoDB" id="9805625at2"/>
<keyword evidence="7" id="KW-1185">Reference proteome</keyword>
<dbReference type="Proteomes" id="UP000178198">
    <property type="component" value="Chromosome"/>
</dbReference>
<dbReference type="KEGG" id="fcm:BIW12_08590"/>
<evidence type="ECO:0000313" key="7">
    <source>
        <dbReference type="Proteomes" id="UP000178198"/>
    </source>
</evidence>
<feature type="domain" description="Glycosyltransferase 2-like" evidence="5">
    <location>
        <begin position="40"/>
        <end position="212"/>
    </location>
</feature>
<dbReference type="CDD" id="cd04192">
    <property type="entry name" value="GT_2_like_e"/>
    <property type="match status" value="1"/>
</dbReference>
<keyword evidence="4" id="KW-1133">Transmembrane helix</keyword>
<evidence type="ECO:0000256" key="3">
    <source>
        <dbReference type="ARBA" id="ARBA00022679"/>
    </source>
</evidence>
<keyword evidence="3 6" id="KW-0808">Transferase</keyword>
<dbReference type="RefSeq" id="WP_071184743.1">
    <property type="nucleotide sequence ID" value="NZ_CP017774.1"/>
</dbReference>
<dbReference type="SUPFAM" id="SSF53448">
    <property type="entry name" value="Nucleotide-diphospho-sugar transferases"/>
    <property type="match status" value="1"/>
</dbReference>
<evidence type="ECO:0000259" key="5">
    <source>
        <dbReference type="Pfam" id="PF00535"/>
    </source>
</evidence>
<reference evidence="6 7" key="1">
    <citation type="submission" date="2016-10" db="EMBL/GenBank/DDBJ databases">
        <title>Complete Genome Sequence of Flavobacterium sp. PK15.</title>
        <authorList>
            <person name="Ekwe A."/>
            <person name="Kim S.B."/>
        </authorList>
    </citation>
    <scope>NUCLEOTIDE SEQUENCE [LARGE SCALE GENOMIC DNA]</scope>
    <source>
        <strain evidence="6 7">PK15</strain>
    </source>
</reference>
<gene>
    <name evidence="6" type="ORF">BIW12_08590</name>
</gene>
<dbReference type="EMBL" id="CP017774">
    <property type="protein sequence ID" value="AOZ99494.1"/>
    <property type="molecule type" value="Genomic_DNA"/>
</dbReference>
<keyword evidence="2" id="KW-0328">Glycosyltransferase</keyword>
<dbReference type="InterPro" id="IPR029044">
    <property type="entry name" value="Nucleotide-diphossugar_trans"/>
</dbReference>
<proteinExistence type="inferred from homology"/>
<dbReference type="PANTHER" id="PTHR43630">
    <property type="entry name" value="POLY-BETA-1,6-N-ACETYL-D-GLUCOSAMINE SYNTHASE"/>
    <property type="match status" value="1"/>
</dbReference>
<feature type="transmembrane region" description="Helical" evidence="4">
    <location>
        <begin position="310"/>
        <end position="330"/>
    </location>
</feature>
<keyword evidence="4" id="KW-0472">Membrane</keyword>
<organism evidence="6 7">
    <name type="scientific">Flavobacterium commune</name>
    <dbReference type="NCBI Taxonomy" id="1306519"/>
    <lineage>
        <taxon>Bacteria</taxon>
        <taxon>Pseudomonadati</taxon>
        <taxon>Bacteroidota</taxon>
        <taxon>Flavobacteriia</taxon>
        <taxon>Flavobacteriales</taxon>
        <taxon>Flavobacteriaceae</taxon>
        <taxon>Flavobacterium</taxon>
    </lineage>
</organism>